<dbReference type="InterPro" id="IPR029787">
    <property type="entry name" value="Nucleotide_cyclase"/>
</dbReference>
<proteinExistence type="predicted"/>
<feature type="domain" description="EAL" evidence="4">
    <location>
        <begin position="465"/>
        <end position="717"/>
    </location>
</feature>
<dbReference type="STRING" id="1304275.C41B8_18547"/>
<feature type="domain" description="GGDEF" evidence="5">
    <location>
        <begin position="323"/>
        <end position="456"/>
    </location>
</feature>
<dbReference type="InterPro" id="IPR052155">
    <property type="entry name" value="Biofilm_reg_signaling"/>
</dbReference>
<dbReference type="InterPro" id="IPR035965">
    <property type="entry name" value="PAS-like_dom_sf"/>
</dbReference>
<dbReference type="PATRIC" id="fig|1304275.5.peg.3786"/>
<dbReference type="SUPFAM" id="SSF141868">
    <property type="entry name" value="EAL domain-like"/>
    <property type="match status" value="1"/>
</dbReference>
<dbReference type="InterPro" id="IPR000014">
    <property type="entry name" value="PAS"/>
</dbReference>
<keyword evidence="7" id="KW-1185">Reference proteome</keyword>
<dbReference type="PROSITE" id="PS50883">
    <property type="entry name" value="EAL"/>
    <property type="match status" value="1"/>
</dbReference>
<evidence type="ECO:0000313" key="7">
    <source>
        <dbReference type="Proteomes" id="UP000028302"/>
    </source>
</evidence>
<dbReference type="eggNOG" id="COG5001">
    <property type="taxonomic scope" value="Bacteria"/>
</dbReference>
<dbReference type="SMART" id="SM00052">
    <property type="entry name" value="EAL"/>
    <property type="match status" value="1"/>
</dbReference>
<feature type="coiled-coil region" evidence="1">
    <location>
        <begin position="258"/>
        <end position="285"/>
    </location>
</feature>
<feature type="domain" description="PAS" evidence="2">
    <location>
        <begin position="133"/>
        <end position="209"/>
    </location>
</feature>
<dbReference type="SUPFAM" id="SSF55785">
    <property type="entry name" value="PYP-like sensor domain (PAS domain)"/>
    <property type="match status" value="1"/>
</dbReference>
<dbReference type="InterPro" id="IPR001633">
    <property type="entry name" value="EAL_dom"/>
</dbReference>
<gene>
    <name evidence="6" type="ORF">C41B8_18547</name>
</gene>
<dbReference type="InterPro" id="IPR035919">
    <property type="entry name" value="EAL_sf"/>
</dbReference>
<evidence type="ECO:0000259" key="5">
    <source>
        <dbReference type="PROSITE" id="PS50887"/>
    </source>
</evidence>
<dbReference type="SMART" id="SM00091">
    <property type="entry name" value="PAS"/>
    <property type="match status" value="1"/>
</dbReference>
<dbReference type="SMART" id="SM00086">
    <property type="entry name" value="PAC"/>
    <property type="match status" value="1"/>
</dbReference>
<dbReference type="InterPro" id="IPR000160">
    <property type="entry name" value="GGDEF_dom"/>
</dbReference>
<dbReference type="Pfam" id="PF13426">
    <property type="entry name" value="PAS_9"/>
    <property type="match status" value="1"/>
</dbReference>
<dbReference type="SUPFAM" id="SSF55073">
    <property type="entry name" value="Nucleotide cyclase"/>
    <property type="match status" value="1"/>
</dbReference>
<organism evidence="6 7">
    <name type="scientific">Salinisphaera hydrothermalis (strain C41B8)</name>
    <dbReference type="NCBI Taxonomy" id="1304275"/>
    <lineage>
        <taxon>Bacteria</taxon>
        <taxon>Pseudomonadati</taxon>
        <taxon>Pseudomonadota</taxon>
        <taxon>Gammaproteobacteria</taxon>
        <taxon>Salinisphaerales</taxon>
        <taxon>Salinisphaeraceae</taxon>
        <taxon>Salinisphaera</taxon>
    </lineage>
</organism>
<dbReference type="PROSITE" id="PS50887">
    <property type="entry name" value="GGDEF"/>
    <property type="match status" value="1"/>
</dbReference>
<reference evidence="6 7" key="1">
    <citation type="submission" date="2013-03" db="EMBL/GenBank/DDBJ databases">
        <title>Salinisphaera hydrothermalis C41B8 Genome Sequencing.</title>
        <authorList>
            <person name="Li C."/>
            <person name="Lai Q."/>
            <person name="Shao Z."/>
        </authorList>
    </citation>
    <scope>NUCLEOTIDE SEQUENCE [LARGE SCALE GENOMIC DNA]</scope>
    <source>
        <strain evidence="6 7">C41B8</strain>
    </source>
</reference>
<protein>
    <submittedName>
        <fullName evidence="6">PAS:GGDEF domain-containing protein</fullName>
    </submittedName>
</protein>
<dbReference type="Pfam" id="PF00563">
    <property type="entry name" value="EAL"/>
    <property type="match status" value="1"/>
</dbReference>
<dbReference type="NCBIfam" id="TIGR00229">
    <property type="entry name" value="sensory_box"/>
    <property type="match status" value="1"/>
</dbReference>
<dbReference type="InterPro" id="IPR001610">
    <property type="entry name" value="PAC"/>
</dbReference>
<name>A0A084IG96_SALHC</name>
<feature type="domain" description="PAC" evidence="3">
    <location>
        <begin position="210"/>
        <end position="264"/>
    </location>
</feature>
<dbReference type="PANTHER" id="PTHR44757">
    <property type="entry name" value="DIGUANYLATE CYCLASE DGCP"/>
    <property type="match status" value="1"/>
</dbReference>
<dbReference type="PROSITE" id="PS50112">
    <property type="entry name" value="PAS"/>
    <property type="match status" value="1"/>
</dbReference>
<comment type="caution">
    <text evidence="6">The sequence shown here is derived from an EMBL/GenBank/DDBJ whole genome shotgun (WGS) entry which is preliminary data.</text>
</comment>
<evidence type="ECO:0000259" key="4">
    <source>
        <dbReference type="PROSITE" id="PS50883"/>
    </source>
</evidence>
<dbReference type="InterPro" id="IPR000700">
    <property type="entry name" value="PAS-assoc_C"/>
</dbReference>
<dbReference type="AlphaFoldDB" id="A0A084IG96"/>
<dbReference type="Gene3D" id="3.20.20.450">
    <property type="entry name" value="EAL domain"/>
    <property type="match status" value="1"/>
</dbReference>
<dbReference type="Gene3D" id="3.30.450.20">
    <property type="entry name" value="PAS domain"/>
    <property type="match status" value="1"/>
</dbReference>
<dbReference type="Proteomes" id="UP000028302">
    <property type="component" value="Unassembled WGS sequence"/>
</dbReference>
<dbReference type="CDD" id="cd01949">
    <property type="entry name" value="GGDEF"/>
    <property type="match status" value="1"/>
</dbReference>
<dbReference type="InterPro" id="IPR043128">
    <property type="entry name" value="Rev_trsase/Diguanyl_cyclase"/>
</dbReference>
<evidence type="ECO:0000259" key="2">
    <source>
        <dbReference type="PROSITE" id="PS50112"/>
    </source>
</evidence>
<sequence length="717" mass="80302">MFYRLDAEILYPVHSEGIASADAYAMPEESWLAADRGIDAIRVYHDLDSAGAMVPPVATPDRRFPRFMTLAPVICDQGRRLGLLLLADTSPQARLSAAKLYALSVHAVQLALHYQERSVQEQRPPYGWQQPDRLRLLESVVENAKDAVLITEAEPIEPPGPRIVYCNASFTRTTGYSEAEVLGRTPRILQNDNTSRAALDRLRDALENWQAIEIELLNQRKDGGEFWVELSIVPVADDSGRYTHWISVQRDISERKQAEAIADQARIAEAENAALEAKLHERQRIEQSLAYAASHDDLTHLRNRAYVMERVQSLVLRDQLDTGDASLLFLDMDRFKLVNDSLGHRAGDLLLKQMARRLEACVRAEDTLARVGGDEFVVLIENDPARQAPIDVAERIIEAFDQPFRISEQDIYSSASIGIVHIDAHYSSPEQVVRDADVAMYAAKQLGKGTYSLFTESMQRAAVETLSLQNDLRQALVSRQFSLAYQPIYALGKKGCFGVEALARWHHPGRGWVAPNVFIPMAEEIDVIRELGHWVMSQACRQMRSWGAAAADLKLFVNVSAREIRDHRFLDQVDQALAESGLAPSRLQLEITENIFIQDPEHVARVLEALRSRGIRVVLDDFGTGYSSLSYLDRYAIDALKIDREFVTRMASVRRTRAIVDSILSLGTTLGVDIVAEGIETSDELEMLQRLGCPFGQGFLLAPPMSAEDFAEQLAVE</sequence>
<evidence type="ECO:0000256" key="1">
    <source>
        <dbReference type="SAM" id="Coils"/>
    </source>
</evidence>
<evidence type="ECO:0000259" key="3">
    <source>
        <dbReference type="PROSITE" id="PS50113"/>
    </source>
</evidence>
<dbReference type="SMART" id="SM00267">
    <property type="entry name" value="GGDEF"/>
    <property type="match status" value="1"/>
</dbReference>
<keyword evidence="1" id="KW-0175">Coiled coil</keyword>
<dbReference type="EMBL" id="APNK01000058">
    <property type="protein sequence ID" value="KEZ75730.1"/>
    <property type="molecule type" value="Genomic_DNA"/>
</dbReference>
<dbReference type="PANTHER" id="PTHR44757:SF2">
    <property type="entry name" value="BIOFILM ARCHITECTURE MAINTENANCE PROTEIN MBAA"/>
    <property type="match status" value="1"/>
</dbReference>
<dbReference type="CDD" id="cd01948">
    <property type="entry name" value="EAL"/>
    <property type="match status" value="1"/>
</dbReference>
<dbReference type="NCBIfam" id="TIGR00254">
    <property type="entry name" value="GGDEF"/>
    <property type="match status" value="1"/>
</dbReference>
<dbReference type="PROSITE" id="PS50113">
    <property type="entry name" value="PAC"/>
    <property type="match status" value="1"/>
</dbReference>
<dbReference type="Pfam" id="PF00990">
    <property type="entry name" value="GGDEF"/>
    <property type="match status" value="1"/>
</dbReference>
<evidence type="ECO:0000313" key="6">
    <source>
        <dbReference type="EMBL" id="KEZ75730.1"/>
    </source>
</evidence>
<accession>A0A084IG96</accession>
<dbReference type="CDD" id="cd00130">
    <property type="entry name" value="PAS"/>
    <property type="match status" value="1"/>
</dbReference>
<dbReference type="Gene3D" id="3.30.70.270">
    <property type="match status" value="1"/>
</dbReference>